<feature type="transmembrane region" description="Helical" evidence="13">
    <location>
        <begin position="268"/>
        <end position="290"/>
    </location>
</feature>
<reference evidence="14 15" key="1">
    <citation type="submission" date="2018-02" db="EMBL/GenBank/DDBJ databases">
        <title>Draft genome of wild Prunus yedoensis var. nudiflora.</title>
        <authorList>
            <person name="Baek S."/>
            <person name="Kim J.-H."/>
            <person name="Choi K."/>
            <person name="Kim G.-B."/>
            <person name="Cho A."/>
            <person name="Jang H."/>
            <person name="Shin C.-H."/>
            <person name="Yu H.-J."/>
            <person name="Mun J.-H."/>
        </authorList>
    </citation>
    <scope>NUCLEOTIDE SEQUENCE [LARGE SCALE GENOMIC DNA]</scope>
    <source>
        <strain evidence="15">cv. Jeju island</strain>
        <tissue evidence="14">Leaf</tissue>
    </source>
</reference>
<evidence type="ECO:0000256" key="7">
    <source>
        <dbReference type="ARBA" id="ARBA00022729"/>
    </source>
</evidence>
<evidence type="ECO:0000256" key="9">
    <source>
        <dbReference type="ARBA" id="ARBA00022989"/>
    </source>
</evidence>
<keyword evidence="9 13" id="KW-1133">Transmembrane helix</keyword>
<comment type="similarity">
    <text evidence="3">Belongs to the RLP family.</text>
</comment>
<keyword evidence="6 13" id="KW-0812">Transmembrane</keyword>
<dbReference type="SUPFAM" id="SSF52058">
    <property type="entry name" value="L domain-like"/>
    <property type="match status" value="1"/>
</dbReference>
<dbReference type="OrthoDB" id="1164371at2759"/>
<gene>
    <name evidence="14" type="ORF">Pyn_06055</name>
</gene>
<evidence type="ECO:0000256" key="8">
    <source>
        <dbReference type="ARBA" id="ARBA00022737"/>
    </source>
</evidence>
<evidence type="ECO:0000256" key="3">
    <source>
        <dbReference type="ARBA" id="ARBA00009592"/>
    </source>
</evidence>
<evidence type="ECO:0000256" key="10">
    <source>
        <dbReference type="ARBA" id="ARBA00023136"/>
    </source>
</evidence>
<keyword evidence="15" id="KW-1185">Reference proteome</keyword>
<dbReference type="Pfam" id="PF13855">
    <property type="entry name" value="LRR_8"/>
    <property type="match status" value="2"/>
</dbReference>
<keyword evidence="11" id="KW-0675">Receptor</keyword>
<evidence type="ECO:0000256" key="4">
    <source>
        <dbReference type="ARBA" id="ARBA00022475"/>
    </source>
</evidence>
<dbReference type="PANTHER" id="PTHR48063:SF98">
    <property type="entry name" value="LRR RECEPTOR-LIKE SERINE_THREONINE-PROTEIN KINASE FLS2"/>
    <property type="match status" value="1"/>
</dbReference>
<evidence type="ECO:0000256" key="2">
    <source>
        <dbReference type="ARBA" id="ARBA00004479"/>
    </source>
</evidence>
<protein>
    <recommendedName>
        <fullName evidence="16">Receptor-like protein 2</fullName>
    </recommendedName>
</protein>
<dbReference type="STRING" id="2094558.A0A314YRQ4"/>
<keyword evidence="5" id="KW-0433">Leucine-rich repeat</keyword>
<dbReference type="Gene3D" id="3.80.10.10">
    <property type="entry name" value="Ribonuclease Inhibitor"/>
    <property type="match status" value="1"/>
</dbReference>
<evidence type="ECO:0000256" key="6">
    <source>
        <dbReference type="ARBA" id="ARBA00022692"/>
    </source>
</evidence>
<dbReference type="FunFam" id="3.80.10.10:FF:000213">
    <property type="entry name" value="Tyrosine-sulfated glycopeptide receptor 1"/>
    <property type="match status" value="1"/>
</dbReference>
<dbReference type="InterPro" id="IPR046956">
    <property type="entry name" value="RLP23-like"/>
</dbReference>
<sequence>MPSDDDMVDFDGFQNLRVLNLACSDLNGQIPLWLSKLKNLEMLQLGCNQITGPIPSWLGTLPRLFYINLSNNRISGEFPKQLCRLPRLIYEPNIASQADHYEFELPIYGSNNVTTTLTFPTQKLYFFPATIVLSKNNIVGDIPIEIGQLQLLQQFDLHSNNFSGVIPNQISNLKNLEVLYLSTNLLSGIIPSSLASLNFLREFNASYNNLEGPIPTGTQLQSFNASAFEGNPKLCGAPLPNKCGPSKGIDADNKNNKDVHNGLHQLPWFYIFATLGFIVGFWGVCGSLVINKTWRLA</sequence>
<dbReference type="InterPro" id="IPR032675">
    <property type="entry name" value="LRR_dom_sf"/>
</dbReference>
<organism evidence="14 15">
    <name type="scientific">Prunus yedoensis var. nudiflora</name>
    <dbReference type="NCBI Taxonomy" id="2094558"/>
    <lineage>
        <taxon>Eukaryota</taxon>
        <taxon>Viridiplantae</taxon>
        <taxon>Streptophyta</taxon>
        <taxon>Embryophyta</taxon>
        <taxon>Tracheophyta</taxon>
        <taxon>Spermatophyta</taxon>
        <taxon>Magnoliopsida</taxon>
        <taxon>eudicotyledons</taxon>
        <taxon>Gunneridae</taxon>
        <taxon>Pentapetalae</taxon>
        <taxon>rosids</taxon>
        <taxon>fabids</taxon>
        <taxon>Rosales</taxon>
        <taxon>Rosaceae</taxon>
        <taxon>Amygdaloideae</taxon>
        <taxon>Amygdaleae</taxon>
        <taxon>Prunus</taxon>
    </lineage>
</organism>
<dbReference type="PANTHER" id="PTHR48063">
    <property type="entry name" value="LRR RECEPTOR-LIKE KINASE"/>
    <property type="match status" value="1"/>
</dbReference>
<evidence type="ECO:0000256" key="13">
    <source>
        <dbReference type="SAM" id="Phobius"/>
    </source>
</evidence>
<name>A0A314YRQ4_PRUYE</name>
<dbReference type="EMBL" id="PJQY01000668">
    <property type="protein sequence ID" value="PQQ08779.1"/>
    <property type="molecule type" value="Genomic_DNA"/>
</dbReference>
<keyword evidence="8" id="KW-0677">Repeat</keyword>
<dbReference type="InterPro" id="IPR001611">
    <property type="entry name" value="Leu-rich_rpt"/>
</dbReference>
<keyword evidence="12" id="KW-0325">Glycoprotein</keyword>
<keyword evidence="7" id="KW-0732">Signal</keyword>
<proteinExistence type="inferred from homology"/>
<evidence type="ECO:0000256" key="11">
    <source>
        <dbReference type="ARBA" id="ARBA00023170"/>
    </source>
</evidence>
<dbReference type="GO" id="GO:0005886">
    <property type="term" value="C:plasma membrane"/>
    <property type="evidence" value="ECO:0007669"/>
    <property type="project" value="UniProtKB-SubCell"/>
</dbReference>
<keyword evidence="10 13" id="KW-0472">Membrane</keyword>
<accession>A0A314YRQ4</accession>
<keyword evidence="4" id="KW-1003">Cell membrane</keyword>
<evidence type="ECO:0000256" key="1">
    <source>
        <dbReference type="ARBA" id="ARBA00004236"/>
    </source>
</evidence>
<dbReference type="AlphaFoldDB" id="A0A314YRQ4"/>
<comment type="subcellular location">
    <subcellularLocation>
        <location evidence="1">Cell membrane</location>
    </subcellularLocation>
    <subcellularLocation>
        <location evidence="2">Membrane</location>
        <topology evidence="2">Single-pass type I membrane protein</topology>
    </subcellularLocation>
</comment>
<evidence type="ECO:0000313" key="14">
    <source>
        <dbReference type="EMBL" id="PQQ08779.1"/>
    </source>
</evidence>
<evidence type="ECO:0000256" key="12">
    <source>
        <dbReference type="ARBA" id="ARBA00023180"/>
    </source>
</evidence>
<evidence type="ECO:0000313" key="15">
    <source>
        <dbReference type="Proteomes" id="UP000250321"/>
    </source>
</evidence>
<evidence type="ECO:0008006" key="16">
    <source>
        <dbReference type="Google" id="ProtNLM"/>
    </source>
</evidence>
<comment type="caution">
    <text evidence="14">The sequence shown here is derived from an EMBL/GenBank/DDBJ whole genome shotgun (WGS) entry which is preliminary data.</text>
</comment>
<evidence type="ECO:0000256" key="5">
    <source>
        <dbReference type="ARBA" id="ARBA00022614"/>
    </source>
</evidence>
<dbReference type="Proteomes" id="UP000250321">
    <property type="component" value="Unassembled WGS sequence"/>
</dbReference>